<keyword evidence="3" id="KW-1185">Reference proteome</keyword>
<dbReference type="PIRSF" id="PIRSF011386">
    <property type="entry name" value="FixH"/>
    <property type="match status" value="1"/>
</dbReference>
<dbReference type="Proteomes" id="UP000477782">
    <property type="component" value="Unassembled WGS sequence"/>
</dbReference>
<sequence>MREITGRHVLVFTVSAFAVIIGVNVLMAWKAVSTFPGLEVKNSYVASQTFDAERTAQEALGWTLTPEYDATTREMRLVFADKAGLPVAVKDLSVLIGRTTSSADDIRPTFVREAGVYVGKAELGVGKWMMQVEARSEDGTLFHQRIDLAVKG</sequence>
<dbReference type="InterPro" id="IPR008620">
    <property type="entry name" value="FixH"/>
</dbReference>
<proteinExistence type="predicted"/>
<gene>
    <name evidence="2" type="ORF">G4Z14_05340</name>
</gene>
<evidence type="ECO:0000313" key="3">
    <source>
        <dbReference type="Proteomes" id="UP000477782"/>
    </source>
</evidence>
<keyword evidence="1" id="KW-0812">Transmembrane</keyword>
<organism evidence="2 3">
    <name type="scientific">Tabrizicola oligotrophica</name>
    <dbReference type="NCBI Taxonomy" id="2710650"/>
    <lineage>
        <taxon>Bacteria</taxon>
        <taxon>Pseudomonadati</taxon>
        <taxon>Pseudomonadota</taxon>
        <taxon>Alphaproteobacteria</taxon>
        <taxon>Rhodobacterales</taxon>
        <taxon>Paracoccaceae</taxon>
        <taxon>Tabrizicola</taxon>
    </lineage>
</organism>
<dbReference type="Pfam" id="PF05751">
    <property type="entry name" value="FixH"/>
    <property type="match status" value="1"/>
</dbReference>
<accession>A0A6M0QQU0</accession>
<keyword evidence="1" id="KW-1133">Transmembrane helix</keyword>
<name>A0A6M0QQU0_9RHOB</name>
<dbReference type="RefSeq" id="WP_164623756.1">
    <property type="nucleotide sequence ID" value="NZ_JAAIVJ010000002.1"/>
</dbReference>
<evidence type="ECO:0000256" key="1">
    <source>
        <dbReference type="SAM" id="Phobius"/>
    </source>
</evidence>
<dbReference type="InterPro" id="IPR018037">
    <property type="entry name" value="FixH_proteobacterial"/>
</dbReference>
<dbReference type="AlphaFoldDB" id="A0A6M0QQU0"/>
<dbReference type="EMBL" id="JAAIVJ010000002">
    <property type="protein sequence ID" value="NEY89716.1"/>
    <property type="molecule type" value="Genomic_DNA"/>
</dbReference>
<evidence type="ECO:0000313" key="2">
    <source>
        <dbReference type="EMBL" id="NEY89716.1"/>
    </source>
</evidence>
<reference evidence="2 3" key="1">
    <citation type="submission" date="2020-02" db="EMBL/GenBank/DDBJ databases">
        <authorList>
            <person name="Chen W.-M."/>
        </authorList>
    </citation>
    <scope>NUCLEOTIDE SEQUENCE [LARGE SCALE GENOMIC DNA]</scope>
    <source>
        <strain evidence="2 3">KMS-5</strain>
    </source>
</reference>
<feature type="transmembrane region" description="Helical" evidence="1">
    <location>
        <begin position="9"/>
        <end position="29"/>
    </location>
</feature>
<comment type="caution">
    <text evidence="2">The sequence shown here is derived from an EMBL/GenBank/DDBJ whole genome shotgun (WGS) entry which is preliminary data.</text>
</comment>
<protein>
    <submittedName>
        <fullName evidence="2">FixH family protein</fullName>
    </submittedName>
</protein>
<keyword evidence="1" id="KW-0472">Membrane</keyword>